<accession>A0A976ILF8</accession>
<keyword evidence="1" id="KW-0732">Signal</keyword>
<organism evidence="2 3">
    <name type="scientific">Bremia lactucae</name>
    <name type="common">Lettuce downy mildew</name>
    <dbReference type="NCBI Taxonomy" id="4779"/>
    <lineage>
        <taxon>Eukaryota</taxon>
        <taxon>Sar</taxon>
        <taxon>Stramenopiles</taxon>
        <taxon>Oomycota</taxon>
        <taxon>Peronosporomycetes</taxon>
        <taxon>Peronosporales</taxon>
        <taxon>Peronosporaceae</taxon>
        <taxon>Bremia</taxon>
    </lineage>
</organism>
<evidence type="ECO:0000313" key="3">
    <source>
        <dbReference type="Proteomes" id="UP000294530"/>
    </source>
</evidence>
<dbReference type="RefSeq" id="XP_067823454.1">
    <property type="nucleotide sequence ID" value="XM_067960705.1"/>
</dbReference>
<evidence type="ECO:0008006" key="4">
    <source>
        <dbReference type="Google" id="ProtNLM"/>
    </source>
</evidence>
<feature type="signal peptide" evidence="1">
    <location>
        <begin position="1"/>
        <end position="18"/>
    </location>
</feature>
<proteinExistence type="predicted"/>
<dbReference type="Proteomes" id="UP000294530">
    <property type="component" value="Unassembled WGS sequence"/>
</dbReference>
<protein>
    <recommendedName>
        <fullName evidence="4">RxLR effector protein</fullName>
    </recommendedName>
</protein>
<evidence type="ECO:0000313" key="2">
    <source>
        <dbReference type="EMBL" id="TDH73956.1"/>
    </source>
</evidence>
<dbReference type="EMBL" id="SHOA02000018">
    <property type="protein sequence ID" value="TDH73956.1"/>
    <property type="molecule type" value="Genomic_DNA"/>
</dbReference>
<reference evidence="2 3" key="1">
    <citation type="journal article" date="2021" name="Genome Biol.">
        <title>AFLAP: assembly-free linkage analysis pipeline using k-mers from genome sequencing data.</title>
        <authorList>
            <person name="Fletcher K."/>
            <person name="Zhang L."/>
            <person name="Gil J."/>
            <person name="Han R."/>
            <person name="Cavanaugh K."/>
            <person name="Michelmore R."/>
        </authorList>
    </citation>
    <scope>NUCLEOTIDE SEQUENCE [LARGE SCALE GENOMIC DNA]</scope>
    <source>
        <strain evidence="2 3">SF5</strain>
    </source>
</reference>
<dbReference type="AlphaFoldDB" id="A0A976ILF8"/>
<keyword evidence="3" id="KW-1185">Reference proteome</keyword>
<comment type="caution">
    <text evidence="2">The sequence shown here is derived from an EMBL/GenBank/DDBJ whole genome shotgun (WGS) entry which is preliminary data.</text>
</comment>
<dbReference type="KEGG" id="blac:94346376"/>
<sequence length="292" mass="34189">MFTIVFFLAVAFAEVASSNSNADANSGPQAKELTPVLSSPTPWAMDNMHAFRGAYDNTPVLEEREATIPRQGIEKTAKVVEESTSFLKVLKNILLWPFQKTRSTFKLWRFKRWMKNENEFQADVIKATDTHTRYLACNIMPERWHQLMSEEKAIPQKNPFFHRGFTPESFYVYSKKLVGISVPSHHTVVRKSIDKTIRKMEPDLQNVVKERLERFESMFLDEHIPVVELVPYMTPVTVKYVVEKTAEAQNFEEVLFAHDKSKWLEHRILKRFIEFNKLYETRVESILYPLPK</sequence>
<name>A0A976ILF8_BRELC</name>
<gene>
    <name evidence="2" type="ORF">CCR75_002608</name>
</gene>
<dbReference type="GeneID" id="94346376"/>
<feature type="chain" id="PRO_5037470726" description="RxLR effector protein" evidence="1">
    <location>
        <begin position="19"/>
        <end position="292"/>
    </location>
</feature>
<evidence type="ECO:0000256" key="1">
    <source>
        <dbReference type="SAM" id="SignalP"/>
    </source>
</evidence>